<evidence type="ECO:0000313" key="2">
    <source>
        <dbReference type="EMBL" id="AVP66430.1"/>
    </source>
</evidence>
<evidence type="ECO:0000256" key="1">
    <source>
        <dbReference type="SAM" id="Phobius"/>
    </source>
</evidence>
<dbReference type="Proteomes" id="UP000238070">
    <property type="component" value="Chromosome"/>
</dbReference>
<sequence>MYSNIIGALVIGSFIFVGHKVYKYKKNEICCDYHSPYTPAKLK</sequence>
<dbReference type="EMBL" id="CP027776">
    <property type="protein sequence ID" value="AVP66430.1"/>
    <property type="molecule type" value="Genomic_DNA"/>
</dbReference>
<keyword evidence="1" id="KW-1133">Transmembrane helix</keyword>
<accession>A0AAU8Z5R7</accession>
<keyword evidence="1" id="KW-0812">Transmembrane</keyword>
<feature type="transmembrane region" description="Helical" evidence="1">
    <location>
        <begin position="6"/>
        <end position="22"/>
    </location>
</feature>
<reference evidence="2 3" key="1">
    <citation type="submission" date="2018-01" db="EMBL/GenBank/DDBJ databases">
        <title>Genetic Diversity of Clostridium botulinum in seafood.</title>
        <authorList>
            <person name="Athira V."/>
            <person name="Arun Jyothi P.V."/>
            <person name="Lalitha K.V."/>
            <person name="Joseph T.C."/>
        </authorList>
    </citation>
    <scope>NUCLEOTIDE SEQUENCE [LARGE SCALE GENOMIC DNA]</scope>
    <source>
        <strain evidence="2 3">Mfbjulcb5</strain>
    </source>
</reference>
<evidence type="ECO:0000313" key="3">
    <source>
        <dbReference type="Proteomes" id="UP000238070"/>
    </source>
</evidence>
<protein>
    <submittedName>
        <fullName evidence="2">FeoB-associated Cys-rich membrane protein</fullName>
    </submittedName>
</protein>
<organism evidence="2 3">
    <name type="scientific">Clostridium botulinum</name>
    <dbReference type="NCBI Taxonomy" id="1491"/>
    <lineage>
        <taxon>Bacteria</taxon>
        <taxon>Bacillati</taxon>
        <taxon>Bacillota</taxon>
        <taxon>Clostridia</taxon>
        <taxon>Eubacteriales</taxon>
        <taxon>Clostridiaceae</taxon>
        <taxon>Clostridium</taxon>
    </lineage>
</organism>
<dbReference type="AlphaFoldDB" id="A0AAU8Z5R7"/>
<keyword evidence="1" id="KW-0472">Membrane</keyword>
<name>A0AAU8Z5R7_CLOBO</name>
<proteinExistence type="predicted"/>
<gene>
    <name evidence="2" type="ORF">C3B64_10910</name>
</gene>